<organism evidence="1 2">
    <name type="scientific">Desulfovibrio psychrotolerans</name>
    <dbReference type="NCBI Taxonomy" id="415242"/>
    <lineage>
        <taxon>Bacteria</taxon>
        <taxon>Pseudomonadati</taxon>
        <taxon>Thermodesulfobacteriota</taxon>
        <taxon>Desulfovibrionia</taxon>
        <taxon>Desulfovibrionales</taxon>
        <taxon>Desulfovibrionaceae</taxon>
        <taxon>Desulfovibrio</taxon>
    </lineage>
</organism>
<evidence type="ECO:0000313" key="1">
    <source>
        <dbReference type="EMBL" id="GFM35520.1"/>
    </source>
</evidence>
<evidence type="ECO:0008006" key="3">
    <source>
        <dbReference type="Google" id="ProtNLM"/>
    </source>
</evidence>
<sequence>MEYSGIFTREKLDALFPRERTDAFFDALFGGSEDGSYDISVDFVKADGREAQFSFVLTQRPGKCLACNLTYGLPQVFTRHPIINVKGFVESVVAEMGRDPEKVQWQLGSTRESSREVHTIPLFIRFQ</sequence>
<dbReference type="EMBL" id="BLVP01000001">
    <property type="protein sequence ID" value="GFM35520.1"/>
    <property type="molecule type" value="Genomic_DNA"/>
</dbReference>
<dbReference type="AlphaFoldDB" id="A0A7J0BPF2"/>
<name>A0A7J0BPF2_9BACT</name>
<accession>A0A7J0BPF2</accession>
<comment type="caution">
    <text evidence="1">The sequence shown here is derived from an EMBL/GenBank/DDBJ whole genome shotgun (WGS) entry which is preliminary data.</text>
</comment>
<dbReference type="Proteomes" id="UP000503820">
    <property type="component" value="Unassembled WGS sequence"/>
</dbReference>
<proteinExistence type="predicted"/>
<evidence type="ECO:0000313" key="2">
    <source>
        <dbReference type="Proteomes" id="UP000503820"/>
    </source>
</evidence>
<keyword evidence="2" id="KW-1185">Reference proteome</keyword>
<protein>
    <recommendedName>
        <fullName evidence="3">Pancreas/duodenum homeobox protein 1</fullName>
    </recommendedName>
</protein>
<gene>
    <name evidence="1" type="ORF">DSM19430T_02040</name>
</gene>
<reference evidence="1 2" key="1">
    <citation type="submission" date="2020-05" db="EMBL/GenBank/DDBJ databases">
        <title>Draft genome sequence of Desulfovibrio psychrotolerans JS1T.</title>
        <authorList>
            <person name="Ueno A."/>
            <person name="Tamazawa S."/>
            <person name="Tamamura S."/>
            <person name="Murakami T."/>
            <person name="Kiyama T."/>
            <person name="Inomata H."/>
            <person name="Amano Y."/>
            <person name="Miyakawa K."/>
            <person name="Tamaki H."/>
            <person name="Naganuma T."/>
            <person name="Kaneko K."/>
        </authorList>
    </citation>
    <scope>NUCLEOTIDE SEQUENCE [LARGE SCALE GENOMIC DNA]</scope>
    <source>
        <strain evidence="1 2">JS1</strain>
    </source>
</reference>